<accession>A0A6P8CC13</accession>
<organism evidence="3 4">
    <name type="scientific">Punica granatum</name>
    <name type="common">Pomegranate</name>
    <dbReference type="NCBI Taxonomy" id="22663"/>
    <lineage>
        <taxon>Eukaryota</taxon>
        <taxon>Viridiplantae</taxon>
        <taxon>Streptophyta</taxon>
        <taxon>Embryophyta</taxon>
        <taxon>Tracheophyta</taxon>
        <taxon>Spermatophyta</taxon>
        <taxon>Magnoliopsida</taxon>
        <taxon>eudicotyledons</taxon>
        <taxon>Gunneridae</taxon>
        <taxon>Pentapetalae</taxon>
        <taxon>rosids</taxon>
        <taxon>malvids</taxon>
        <taxon>Myrtales</taxon>
        <taxon>Lythraceae</taxon>
        <taxon>Punica</taxon>
    </lineage>
</organism>
<dbReference type="Pfam" id="PF00069">
    <property type="entry name" value="Pkinase"/>
    <property type="match status" value="1"/>
</dbReference>
<dbReference type="OrthoDB" id="672868at2759"/>
<dbReference type="InterPro" id="IPR050823">
    <property type="entry name" value="Plant_Ser_Thr_Prot_Kinase"/>
</dbReference>
<reference evidence="4" key="2">
    <citation type="submission" date="2025-08" db="UniProtKB">
        <authorList>
            <consortium name="RefSeq"/>
        </authorList>
    </citation>
    <scope>IDENTIFICATION</scope>
    <source>
        <tissue evidence="4">Leaf</tissue>
    </source>
</reference>
<dbReference type="Gene3D" id="1.10.510.10">
    <property type="entry name" value="Transferase(Phosphotransferase) domain 1"/>
    <property type="match status" value="2"/>
</dbReference>
<evidence type="ECO:0000313" key="3">
    <source>
        <dbReference type="Proteomes" id="UP000515151"/>
    </source>
</evidence>
<sequence>MDSAGSGVLRTYTKTFLDEKTEAGNIVGVGGTSKAEKKNFMDLAENPHIVKLRGYAEEGPYMALVFDYLPRTLTNGIMDLSWLDVKKIMKQLAQGMKYIHDKGYANNAKIIDLGAVKKLGPGKKSIWAQSITVEYLPPEAQRGECTTRSDIFSFGTSILQLLAKKEKPGGPRKGDGRSGKTKKKNDEEDHISVEVMRQYGRERHVLHPRLFGEARKNAAEKISNLALKCTKLADGYKSMDEIIGDVDEI</sequence>
<protein>
    <submittedName>
        <fullName evidence="4">Receptor-like cytoplasmic kinase 176</fullName>
    </submittedName>
</protein>
<evidence type="ECO:0000313" key="4">
    <source>
        <dbReference type="RefSeq" id="XP_031378608.1"/>
    </source>
</evidence>
<name>A0A6P8CC13_PUNGR</name>
<dbReference type="PANTHER" id="PTHR45621">
    <property type="entry name" value="OS01G0588500 PROTEIN-RELATED"/>
    <property type="match status" value="1"/>
</dbReference>
<dbReference type="InterPro" id="IPR011009">
    <property type="entry name" value="Kinase-like_dom_sf"/>
</dbReference>
<feature type="domain" description="Protein kinase" evidence="2">
    <location>
        <begin position="1"/>
        <end position="249"/>
    </location>
</feature>
<dbReference type="RefSeq" id="XP_031378608.1">
    <property type="nucleotide sequence ID" value="XM_031522748.1"/>
</dbReference>
<reference evidence="3" key="1">
    <citation type="journal article" date="2020" name="Plant Biotechnol. J.">
        <title>The pomegranate (Punica granatum L.) draft genome dissects genetic divergence between soft- and hard-seeded cultivars.</title>
        <authorList>
            <person name="Luo X."/>
            <person name="Li H."/>
            <person name="Wu Z."/>
            <person name="Yao W."/>
            <person name="Zhao P."/>
            <person name="Cao D."/>
            <person name="Yu H."/>
            <person name="Li K."/>
            <person name="Poudel K."/>
            <person name="Zhao D."/>
            <person name="Zhang F."/>
            <person name="Xia X."/>
            <person name="Chen L."/>
            <person name="Wang Q."/>
            <person name="Jing D."/>
            <person name="Cao S."/>
        </authorList>
    </citation>
    <scope>NUCLEOTIDE SEQUENCE [LARGE SCALE GENOMIC DNA]</scope>
    <source>
        <strain evidence="3">cv. Tunisia</strain>
    </source>
</reference>
<dbReference type="Proteomes" id="UP000515151">
    <property type="component" value="Chromosome 2"/>
</dbReference>
<dbReference type="SUPFAM" id="SSF56112">
    <property type="entry name" value="Protein kinase-like (PK-like)"/>
    <property type="match status" value="1"/>
</dbReference>
<dbReference type="GO" id="GO:0004672">
    <property type="term" value="F:protein kinase activity"/>
    <property type="evidence" value="ECO:0007669"/>
    <property type="project" value="InterPro"/>
</dbReference>
<proteinExistence type="predicted"/>
<dbReference type="GeneID" id="116194016"/>
<keyword evidence="3" id="KW-1185">Reference proteome</keyword>
<evidence type="ECO:0000256" key="1">
    <source>
        <dbReference type="SAM" id="MobiDB-lite"/>
    </source>
</evidence>
<feature type="region of interest" description="Disordered" evidence="1">
    <location>
        <begin position="165"/>
        <end position="189"/>
    </location>
</feature>
<dbReference type="InterPro" id="IPR000719">
    <property type="entry name" value="Prot_kinase_dom"/>
</dbReference>
<dbReference type="PROSITE" id="PS50011">
    <property type="entry name" value="PROTEIN_KINASE_DOM"/>
    <property type="match status" value="1"/>
</dbReference>
<dbReference type="AlphaFoldDB" id="A0A6P8CC13"/>
<dbReference type="GO" id="GO:0005524">
    <property type="term" value="F:ATP binding"/>
    <property type="evidence" value="ECO:0007669"/>
    <property type="project" value="InterPro"/>
</dbReference>
<evidence type="ECO:0000259" key="2">
    <source>
        <dbReference type="PROSITE" id="PS50011"/>
    </source>
</evidence>
<gene>
    <name evidence="4" type="primary">LOC116194016</name>
</gene>